<protein>
    <submittedName>
        <fullName evidence="1">Uncharacterized protein</fullName>
    </submittedName>
</protein>
<gene>
    <name evidence="1" type="ORF">OG835_30900</name>
</gene>
<evidence type="ECO:0000313" key="1">
    <source>
        <dbReference type="EMBL" id="WSC00977.1"/>
    </source>
</evidence>
<reference evidence="1" key="1">
    <citation type="submission" date="2022-10" db="EMBL/GenBank/DDBJ databases">
        <title>The complete genomes of actinobacterial strains from the NBC collection.</title>
        <authorList>
            <person name="Joergensen T.S."/>
            <person name="Alvarez Arevalo M."/>
            <person name="Sterndorff E.B."/>
            <person name="Faurdal D."/>
            <person name="Vuksanovic O."/>
            <person name="Mourched A.-S."/>
            <person name="Charusanti P."/>
            <person name="Shaw S."/>
            <person name="Blin K."/>
            <person name="Weber T."/>
        </authorList>
    </citation>
    <scope>NUCLEOTIDE SEQUENCE</scope>
    <source>
        <strain evidence="1">NBC 01771</strain>
    </source>
</reference>
<keyword evidence="2" id="KW-1185">Reference proteome</keyword>
<accession>A0ACD4ZSH5</accession>
<name>A0ACD4ZSH5_9ACTN</name>
<organism evidence="1 2">
    <name type="scientific">Streptomyces scopuliridis</name>
    <dbReference type="NCBI Taxonomy" id="452529"/>
    <lineage>
        <taxon>Bacteria</taxon>
        <taxon>Bacillati</taxon>
        <taxon>Actinomycetota</taxon>
        <taxon>Actinomycetes</taxon>
        <taxon>Kitasatosporales</taxon>
        <taxon>Streptomycetaceae</taxon>
        <taxon>Streptomyces</taxon>
    </lineage>
</organism>
<evidence type="ECO:0000313" key="2">
    <source>
        <dbReference type="Proteomes" id="UP001348369"/>
    </source>
</evidence>
<proteinExistence type="predicted"/>
<sequence length="583" mass="61636">MTVSASAGPPLRVPVGHDARRWSTFHGEKTLIVAARTVTSTVRVLETLPALLRDDSRVTVVFAYDPTSAFNDGVLDLLHDAGCRIMPWAQLAGVGPDLIISASENVDVPEDSCPVLVLPHGVGFQKLVPDSRTPRTRLSGVVPDSLLEAGRAWLAISHPEQEEQLLTTHPKAAGRTLLVGDPTFDQLRASLPQADVHKRALGVADGQRLVVVSSTWGPTSLIGRDPELPAWLLGALPYDEYQVAAIIHPNVWSGHGSWQIHTLQTTALRAGLLLIPPIHDWQPTLVAADVVIGDHGSVTLYGSALGKPVLLAAYGNDAVPGTAIARLGQAAPRLDTRHDMREQIEAAVRDHTPGRYAEISAHAFAEPGQALARLRTAVYRLMKLTEPDTAPAPPLALPRPATPAADVTSWAVATTAFSDAGQWTVTVRRHPAAVSDGGGEAADVFLHLACDEEERDRRLTESASVLIRHAPAPTAVAALRWISRTLERLPGSRLAATAVGGSGGGCLVGLRDGRVVEATATGHAGDPGLPAAVVYTCLLAGAPLDGSIVTLRIGGVREEDVALRLRHPLPAEPPTEPPGEAAR</sequence>
<dbReference type="EMBL" id="CP109109">
    <property type="protein sequence ID" value="WSC00977.1"/>
    <property type="molecule type" value="Genomic_DNA"/>
</dbReference>
<dbReference type="Proteomes" id="UP001348369">
    <property type="component" value="Chromosome"/>
</dbReference>